<dbReference type="PROSITE" id="PS51085">
    <property type="entry name" value="2FE2S_FER_2"/>
    <property type="match status" value="1"/>
</dbReference>
<dbReference type="GO" id="GO:0051537">
    <property type="term" value="F:2 iron, 2 sulfur cluster binding"/>
    <property type="evidence" value="ECO:0007669"/>
    <property type="project" value="UniProtKB-KW"/>
</dbReference>
<reference evidence="11 12" key="1">
    <citation type="submission" date="2020-04" db="EMBL/GenBank/DDBJ databases">
        <authorList>
            <person name="De Canck E."/>
        </authorList>
    </citation>
    <scope>NUCLEOTIDE SEQUENCE [LARGE SCALE GENOMIC DNA]</scope>
    <source>
        <strain evidence="11 12">LMG 26858</strain>
    </source>
</reference>
<dbReference type="Pfam" id="PF22290">
    <property type="entry name" value="DmmA-like_N"/>
    <property type="match status" value="1"/>
</dbReference>
<dbReference type="PROSITE" id="PS51384">
    <property type="entry name" value="FAD_FR"/>
    <property type="match status" value="1"/>
</dbReference>
<evidence type="ECO:0000259" key="9">
    <source>
        <dbReference type="PROSITE" id="PS51085"/>
    </source>
</evidence>
<keyword evidence="2" id="KW-0285">Flavoprotein</keyword>
<sequence length="315" mass="34270">MQVQVQSIRHTARDIVAVELVSPEGADMPAFDAGAHIDVQLPGGLARQYSICNSPQDRSRYVIGVLKAPESRGGSLAIHALRQGDIIQIGTPRNQFALVPHARDSILIAGGIGITPILSMAEALSAENASFTLHYCVRDRSQIAFPERLASSWLETKVFIHVDNEPAKSKLDLKKLLSHAANDVHLYVCGPGGFIEWVLDSARSLGWREECLHREFFSPAEPQQENSPPFQLVLARSGLHVSVGSGQTTLAALRSAGIDIPTACEQGICGTCLTRVVEGVPDHRDIYLSDEEKASNDQFLPCCSRAKTEFLVIDL</sequence>
<dbReference type="InterPro" id="IPR001041">
    <property type="entry name" value="2Fe-2S_ferredoxin-type"/>
</dbReference>
<dbReference type="InterPro" id="IPR036010">
    <property type="entry name" value="2Fe-2S_ferredoxin-like_sf"/>
</dbReference>
<dbReference type="Gene3D" id="3.40.50.80">
    <property type="entry name" value="Nucleotide-binding domain of ferredoxin-NADP reductase (FNR) module"/>
    <property type="match status" value="1"/>
</dbReference>
<keyword evidence="3" id="KW-0288">FMN</keyword>
<dbReference type="AlphaFoldDB" id="A0A6S7ELR8"/>
<protein>
    <submittedName>
        <fullName evidence="11">Phthalate dioxygenase reductase</fullName>
        <ecNumber evidence="11">1.-.-.-</ecNumber>
    </submittedName>
</protein>
<evidence type="ECO:0000256" key="3">
    <source>
        <dbReference type="ARBA" id="ARBA00022643"/>
    </source>
</evidence>
<evidence type="ECO:0000256" key="8">
    <source>
        <dbReference type="ARBA" id="ARBA00023014"/>
    </source>
</evidence>
<organism evidence="11 12">
    <name type="scientific">Achromobacter anxifer</name>
    <dbReference type="NCBI Taxonomy" id="1287737"/>
    <lineage>
        <taxon>Bacteria</taxon>
        <taxon>Pseudomonadati</taxon>
        <taxon>Pseudomonadota</taxon>
        <taxon>Betaproteobacteria</taxon>
        <taxon>Burkholderiales</taxon>
        <taxon>Alcaligenaceae</taxon>
        <taxon>Achromobacter</taxon>
    </lineage>
</organism>
<dbReference type="InterPro" id="IPR054582">
    <property type="entry name" value="DmmA-like_N"/>
</dbReference>
<dbReference type="InterPro" id="IPR050415">
    <property type="entry name" value="MRET"/>
</dbReference>
<name>A0A6S7ELR8_9BURK</name>
<dbReference type="PANTHER" id="PTHR47354">
    <property type="entry name" value="NADH OXIDOREDUCTASE HCR"/>
    <property type="match status" value="1"/>
</dbReference>
<dbReference type="InterPro" id="IPR017927">
    <property type="entry name" value="FAD-bd_FR_type"/>
</dbReference>
<dbReference type="GO" id="GO:0051213">
    <property type="term" value="F:dioxygenase activity"/>
    <property type="evidence" value="ECO:0007669"/>
    <property type="project" value="UniProtKB-KW"/>
</dbReference>
<dbReference type="EC" id="1.-.-.-" evidence="11"/>
<dbReference type="PROSITE" id="PS00197">
    <property type="entry name" value="2FE2S_FER_1"/>
    <property type="match status" value="1"/>
</dbReference>
<evidence type="ECO:0000313" key="11">
    <source>
        <dbReference type="EMBL" id="CAB3916440.1"/>
    </source>
</evidence>
<gene>
    <name evidence="11" type="primary">ophA1_3</name>
    <name evidence="11" type="ORF">LMG26858_05040</name>
</gene>
<dbReference type="Gene3D" id="3.10.20.30">
    <property type="match status" value="1"/>
</dbReference>
<dbReference type="SUPFAM" id="SSF63380">
    <property type="entry name" value="Riboflavin synthase domain-like"/>
    <property type="match status" value="1"/>
</dbReference>
<dbReference type="InterPro" id="IPR006058">
    <property type="entry name" value="2Fe2S_fd_BS"/>
</dbReference>
<dbReference type="CDD" id="cd00207">
    <property type="entry name" value="fer2"/>
    <property type="match status" value="1"/>
</dbReference>
<keyword evidence="12" id="KW-1185">Reference proteome</keyword>
<dbReference type="Proteomes" id="UP000494117">
    <property type="component" value="Unassembled WGS sequence"/>
</dbReference>
<dbReference type="InterPro" id="IPR039261">
    <property type="entry name" value="FNR_nucleotide-bd"/>
</dbReference>
<evidence type="ECO:0000256" key="2">
    <source>
        <dbReference type="ARBA" id="ARBA00022630"/>
    </source>
</evidence>
<keyword evidence="4" id="KW-0001">2Fe-2S</keyword>
<evidence type="ECO:0000259" key="10">
    <source>
        <dbReference type="PROSITE" id="PS51384"/>
    </source>
</evidence>
<evidence type="ECO:0000256" key="5">
    <source>
        <dbReference type="ARBA" id="ARBA00022723"/>
    </source>
</evidence>
<keyword evidence="5" id="KW-0479">Metal-binding</keyword>
<keyword evidence="6 11" id="KW-0560">Oxidoreductase</keyword>
<dbReference type="PANTHER" id="PTHR47354:SF1">
    <property type="entry name" value="CARNITINE MONOOXYGENASE REDUCTASE SUBUNIT"/>
    <property type="match status" value="1"/>
</dbReference>
<feature type="domain" description="2Fe-2S ferredoxin-type" evidence="9">
    <location>
        <begin position="230"/>
        <end position="315"/>
    </location>
</feature>
<feature type="domain" description="FAD-binding FR-type" evidence="10">
    <location>
        <begin position="1"/>
        <end position="99"/>
    </location>
</feature>
<dbReference type="CDD" id="cd06185">
    <property type="entry name" value="PDR_like"/>
    <property type="match status" value="1"/>
</dbReference>
<keyword evidence="11" id="KW-0223">Dioxygenase</keyword>
<proteinExistence type="predicted"/>
<dbReference type="GO" id="GO:0046872">
    <property type="term" value="F:metal ion binding"/>
    <property type="evidence" value="ECO:0007669"/>
    <property type="project" value="UniProtKB-KW"/>
</dbReference>
<dbReference type="Pfam" id="PF00111">
    <property type="entry name" value="Fer2"/>
    <property type="match status" value="1"/>
</dbReference>
<evidence type="ECO:0000256" key="1">
    <source>
        <dbReference type="ARBA" id="ARBA00001917"/>
    </source>
</evidence>
<keyword evidence="8" id="KW-0411">Iron-sulfur</keyword>
<dbReference type="SUPFAM" id="SSF52343">
    <property type="entry name" value="Ferredoxin reductase-like, C-terminal NADP-linked domain"/>
    <property type="match status" value="1"/>
</dbReference>
<comment type="cofactor">
    <cofactor evidence="1">
        <name>FMN</name>
        <dbReference type="ChEBI" id="CHEBI:58210"/>
    </cofactor>
</comment>
<dbReference type="InterPro" id="IPR017938">
    <property type="entry name" value="Riboflavin_synthase-like_b-brl"/>
</dbReference>
<dbReference type="Gene3D" id="2.40.30.10">
    <property type="entry name" value="Translation factors"/>
    <property type="match status" value="1"/>
</dbReference>
<evidence type="ECO:0000256" key="4">
    <source>
        <dbReference type="ARBA" id="ARBA00022714"/>
    </source>
</evidence>
<evidence type="ECO:0000256" key="7">
    <source>
        <dbReference type="ARBA" id="ARBA00023004"/>
    </source>
</evidence>
<evidence type="ECO:0000256" key="6">
    <source>
        <dbReference type="ARBA" id="ARBA00023002"/>
    </source>
</evidence>
<dbReference type="InterPro" id="IPR012675">
    <property type="entry name" value="Beta-grasp_dom_sf"/>
</dbReference>
<accession>A0A6S7ELR8</accession>
<dbReference type="PRINTS" id="PR00409">
    <property type="entry name" value="PHDIOXRDTASE"/>
</dbReference>
<dbReference type="SUPFAM" id="SSF54292">
    <property type="entry name" value="2Fe-2S ferredoxin-like"/>
    <property type="match status" value="1"/>
</dbReference>
<dbReference type="EMBL" id="CADILG010000050">
    <property type="protein sequence ID" value="CAB3916440.1"/>
    <property type="molecule type" value="Genomic_DNA"/>
</dbReference>
<evidence type="ECO:0000313" key="12">
    <source>
        <dbReference type="Proteomes" id="UP000494117"/>
    </source>
</evidence>
<keyword evidence="7" id="KW-0408">Iron</keyword>